<accession>A0A518BI37</accession>
<dbReference type="RefSeq" id="WP_145064466.1">
    <property type="nucleotide sequence ID" value="NZ_CP036287.1"/>
</dbReference>
<feature type="signal peptide" evidence="1">
    <location>
        <begin position="1"/>
        <end position="22"/>
    </location>
</feature>
<reference evidence="2 3" key="1">
    <citation type="submission" date="2019-02" db="EMBL/GenBank/DDBJ databases">
        <title>Deep-cultivation of Planctomycetes and their phenomic and genomic characterization uncovers novel biology.</title>
        <authorList>
            <person name="Wiegand S."/>
            <person name="Jogler M."/>
            <person name="Boedeker C."/>
            <person name="Pinto D."/>
            <person name="Vollmers J."/>
            <person name="Rivas-Marin E."/>
            <person name="Kohn T."/>
            <person name="Peeters S.H."/>
            <person name="Heuer A."/>
            <person name="Rast P."/>
            <person name="Oberbeckmann S."/>
            <person name="Bunk B."/>
            <person name="Jeske O."/>
            <person name="Meyerdierks A."/>
            <person name="Storesund J.E."/>
            <person name="Kallscheuer N."/>
            <person name="Luecker S."/>
            <person name="Lage O.M."/>
            <person name="Pohl T."/>
            <person name="Merkel B.J."/>
            <person name="Hornburger P."/>
            <person name="Mueller R.-W."/>
            <person name="Bruemmer F."/>
            <person name="Labrenz M."/>
            <person name="Spormann A.M."/>
            <person name="Op den Camp H."/>
            <person name="Overmann J."/>
            <person name="Amann R."/>
            <person name="Jetten M.S.M."/>
            <person name="Mascher T."/>
            <person name="Medema M.H."/>
            <person name="Devos D.P."/>
            <person name="Kaster A.-K."/>
            <person name="Ovreas L."/>
            <person name="Rohde M."/>
            <person name="Galperin M.Y."/>
            <person name="Jogler C."/>
        </authorList>
    </citation>
    <scope>NUCLEOTIDE SEQUENCE [LARGE SCALE GENOMIC DNA]</scope>
    <source>
        <strain evidence="2 3">Pla133</strain>
    </source>
</reference>
<sequence precursor="true">MIRRRRPIASIPLALLLCCACAATPPTDSAGAAFDRATSYAFTGADGELHPVPLDGDETLFEAWAGAVGQGWIERSTTRLVLVRGEGEDALVIAVDVAPMLAGDTTLNVLVAAGDRIGPDR</sequence>
<keyword evidence="1" id="KW-0732">Signal</keyword>
<evidence type="ECO:0000313" key="3">
    <source>
        <dbReference type="Proteomes" id="UP000316921"/>
    </source>
</evidence>
<evidence type="ECO:0000313" key="2">
    <source>
        <dbReference type="EMBL" id="QDU66649.1"/>
    </source>
</evidence>
<keyword evidence="3" id="KW-1185">Reference proteome</keyword>
<name>A0A518BI37_9BACT</name>
<organism evidence="2 3">
    <name type="scientific">Engelhardtia mirabilis</name>
    <dbReference type="NCBI Taxonomy" id="2528011"/>
    <lineage>
        <taxon>Bacteria</taxon>
        <taxon>Pseudomonadati</taxon>
        <taxon>Planctomycetota</taxon>
        <taxon>Planctomycetia</taxon>
        <taxon>Planctomycetia incertae sedis</taxon>
        <taxon>Engelhardtia</taxon>
    </lineage>
</organism>
<dbReference type="Proteomes" id="UP000316921">
    <property type="component" value="Chromosome"/>
</dbReference>
<dbReference type="KEGG" id="pbap:Pla133_17250"/>
<gene>
    <name evidence="2" type="ORF">Pla133_17250</name>
</gene>
<feature type="chain" id="PRO_5022093397" evidence="1">
    <location>
        <begin position="23"/>
        <end position="121"/>
    </location>
</feature>
<evidence type="ECO:0000256" key="1">
    <source>
        <dbReference type="SAM" id="SignalP"/>
    </source>
</evidence>
<dbReference type="EMBL" id="CP036287">
    <property type="protein sequence ID" value="QDU66649.1"/>
    <property type="molecule type" value="Genomic_DNA"/>
</dbReference>
<proteinExistence type="predicted"/>
<protein>
    <submittedName>
        <fullName evidence="2">Uncharacterized protein</fullName>
    </submittedName>
</protein>
<dbReference type="AlphaFoldDB" id="A0A518BI37"/>